<dbReference type="GO" id="GO:0046872">
    <property type="term" value="F:metal ion binding"/>
    <property type="evidence" value="ECO:0007669"/>
    <property type="project" value="UniProtKB-KW"/>
</dbReference>
<dbReference type="Pfam" id="PF01850">
    <property type="entry name" value="PIN"/>
    <property type="match status" value="1"/>
</dbReference>
<protein>
    <submittedName>
        <fullName evidence="6">PIN domain-containing protein</fullName>
    </submittedName>
</protein>
<proteinExistence type="predicted"/>
<keyword evidence="3" id="KW-0378">Hydrolase</keyword>
<reference evidence="7" key="1">
    <citation type="submission" date="2017-06" db="EMBL/GenBank/DDBJ databases">
        <authorList>
            <person name="Varghese N."/>
            <person name="Submissions S."/>
        </authorList>
    </citation>
    <scope>NUCLEOTIDE SEQUENCE [LARGE SCALE GENOMIC DNA]</scope>
    <source>
        <strain evidence="7">DSM 44485</strain>
    </source>
</reference>
<keyword evidence="1" id="KW-0540">Nuclease</keyword>
<name>A0A239DRV0_9ACTN</name>
<evidence type="ECO:0000256" key="2">
    <source>
        <dbReference type="ARBA" id="ARBA00022723"/>
    </source>
</evidence>
<keyword evidence="4" id="KW-0460">Magnesium</keyword>
<keyword evidence="7" id="KW-1185">Reference proteome</keyword>
<accession>A0A239DRV0</accession>
<dbReference type="Proteomes" id="UP000198420">
    <property type="component" value="Unassembled WGS sequence"/>
</dbReference>
<evidence type="ECO:0000313" key="7">
    <source>
        <dbReference type="Proteomes" id="UP000198420"/>
    </source>
</evidence>
<dbReference type="GO" id="GO:0016787">
    <property type="term" value="F:hydrolase activity"/>
    <property type="evidence" value="ECO:0007669"/>
    <property type="project" value="UniProtKB-KW"/>
</dbReference>
<dbReference type="EMBL" id="FZNP01000015">
    <property type="protein sequence ID" value="SNS34463.1"/>
    <property type="molecule type" value="Genomic_DNA"/>
</dbReference>
<evidence type="ECO:0000256" key="4">
    <source>
        <dbReference type="ARBA" id="ARBA00022842"/>
    </source>
</evidence>
<dbReference type="SUPFAM" id="SSF88723">
    <property type="entry name" value="PIN domain-like"/>
    <property type="match status" value="1"/>
</dbReference>
<dbReference type="Gene3D" id="3.40.50.1010">
    <property type="entry name" value="5'-nuclease"/>
    <property type="match status" value="1"/>
</dbReference>
<dbReference type="OrthoDB" id="3292949at2"/>
<evidence type="ECO:0000256" key="1">
    <source>
        <dbReference type="ARBA" id="ARBA00022722"/>
    </source>
</evidence>
<organism evidence="6 7">
    <name type="scientific">Actinomadura mexicana</name>
    <dbReference type="NCBI Taxonomy" id="134959"/>
    <lineage>
        <taxon>Bacteria</taxon>
        <taxon>Bacillati</taxon>
        <taxon>Actinomycetota</taxon>
        <taxon>Actinomycetes</taxon>
        <taxon>Streptosporangiales</taxon>
        <taxon>Thermomonosporaceae</taxon>
        <taxon>Actinomadura</taxon>
    </lineage>
</organism>
<feature type="domain" description="PIN" evidence="5">
    <location>
        <begin position="31"/>
        <end position="123"/>
    </location>
</feature>
<sequence>MGRTRSRLSAGTLVLDCEGLVKWCGADQRVTALVREAQDNDFRVVISALTPIEVQDVRTKSERLRWYLSRLRIEPVTEEISLAAVDLLRAHRLPGHKYAIDAVVASTALRAPKPVVLLTSDEDDMTTLCGKAIKVVAV</sequence>
<dbReference type="RefSeq" id="WP_089315480.1">
    <property type="nucleotide sequence ID" value="NZ_FZNP01000015.1"/>
</dbReference>
<evidence type="ECO:0000313" key="6">
    <source>
        <dbReference type="EMBL" id="SNS34463.1"/>
    </source>
</evidence>
<evidence type="ECO:0000259" key="5">
    <source>
        <dbReference type="Pfam" id="PF01850"/>
    </source>
</evidence>
<keyword evidence="2" id="KW-0479">Metal-binding</keyword>
<dbReference type="InterPro" id="IPR029060">
    <property type="entry name" value="PIN-like_dom_sf"/>
</dbReference>
<dbReference type="AlphaFoldDB" id="A0A239DRV0"/>
<evidence type="ECO:0000256" key="3">
    <source>
        <dbReference type="ARBA" id="ARBA00022801"/>
    </source>
</evidence>
<dbReference type="InterPro" id="IPR002716">
    <property type="entry name" value="PIN_dom"/>
</dbReference>
<dbReference type="GO" id="GO:0004518">
    <property type="term" value="F:nuclease activity"/>
    <property type="evidence" value="ECO:0007669"/>
    <property type="project" value="UniProtKB-KW"/>
</dbReference>
<gene>
    <name evidence="6" type="ORF">SAMN06265355_115104</name>
</gene>